<gene>
    <name evidence="1" type="ORF">IWA51_03580</name>
</gene>
<accession>A0A7T3V668</accession>
<dbReference type="RefSeq" id="WP_198443250.1">
    <property type="nucleotide sequence ID" value="NZ_CBCSHE010000032.1"/>
</dbReference>
<evidence type="ECO:0000313" key="2">
    <source>
        <dbReference type="Proteomes" id="UP000595224"/>
    </source>
</evidence>
<dbReference type="EMBL" id="CP064936">
    <property type="protein sequence ID" value="QQA01705.1"/>
    <property type="molecule type" value="Genomic_DNA"/>
</dbReference>
<keyword evidence="2" id="KW-1185">Reference proteome</keyword>
<evidence type="ECO:0000313" key="1">
    <source>
        <dbReference type="EMBL" id="QQA01705.1"/>
    </source>
</evidence>
<reference evidence="1 2" key="1">
    <citation type="submission" date="2020-11" db="EMBL/GenBank/DDBJ databases">
        <title>Treponema Peruensis nv. sp., first commensal Treponema isolated from human feces.</title>
        <authorList>
            <person name="Belkhou C."/>
            <person name="Raes J."/>
        </authorList>
    </citation>
    <scope>NUCLEOTIDE SEQUENCE [LARGE SCALE GENOMIC DNA]</scope>
    <source>
        <strain evidence="1 2">RCC2812</strain>
    </source>
</reference>
<name>A0A7T3V668_9SPIR</name>
<protein>
    <recommendedName>
        <fullName evidence="3">PilZ domain-containing protein</fullName>
    </recommendedName>
</protein>
<proteinExistence type="predicted"/>
<dbReference type="KEGG" id="tper:IWA51_03580"/>
<dbReference type="AlphaFoldDB" id="A0A7T3V668"/>
<evidence type="ECO:0008006" key="3">
    <source>
        <dbReference type="Google" id="ProtNLM"/>
    </source>
</evidence>
<organism evidence="1 2">
    <name type="scientific">Treponema peruense</name>
    <dbReference type="NCBI Taxonomy" id="2787628"/>
    <lineage>
        <taxon>Bacteria</taxon>
        <taxon>Pseudomonadati</taxon>
        <taxon>Spirochaetota</taxon>
        <taxon>Spirochaetia</taxon>
        <taxon>Spirochaetales</taxon>
        <taxon>Treponemataceae</taxon>
        <taxon>Treponema</taxon>
    </lineage>
</organism>
<sequence length="239" mass="27494">MKVYKDVLNVLQIETAYIISNDILYSCLLLEFSGLTFFVSSDASELKGNIKFKIKYRGSFIYFDAVIMKKVKDTIYSFTYEIGIAEEERNKDAFKQHFFSELKNIENLNEGWNKRKEARYEIGLDEDKGKLINFKSIEQVLIADKLQLPCVVNNLSYSGAKVTTVGGNFFKDKTVCLNLSFRNPIEQIPLVSSIKNCLIKSTSEKEIVSILSIKYDYSPLTYKQRIDSYIKALTERGIK</sequence>
<dbReference type="Proteomes" id="UP000595224">
    <property type="component" value="Chromosome"/>
</dbReference>